<evidence type="ECO:0000256" key="3">
    <source>
        <dbReference type="PROSITE-ProRule" id="PRU00023"/>
    </source>
</evidence>
<feature type="repeat" description="ANK" evidence="3">
    <location>
        <begin position="611"/>
        <end position="643"/>
    </location>
</feature>
<sequence>MPLPWKQWSKPVKRIRGYENRAITIRQLNDLSIYLQRLCKAGLLRFTSEWSKRKGVELHGKPVAWSLLNMYIISEEVLTKVIRHYDPHCPDQTWYSWVEFLNGGEPKRPKVFFSHWWGGHFRDFMQVAEHVRKDRYLSIHDGIWVCTFALNQFGDDLGSSLDSCPFVSGLLSCEHVVLVVDRQSGSLTRTWCAFELWQSAEKNKTLDLFAPTGKVGSEGTSSVALLDAVEAWDIRDTNTTNPADRRQIFNRIAGVDELDGLLRDAEGRPVIQAGRKALQDERLDRETLDRELRLRTQGEDQKPKFERINSHVRGKVRDSLWTANECHGCKIDDHALRGIPLGQLKQFFRKAMSDWRSEWESPSLTVKRMATYVNDVLLPNINGEKCSYVERWVTQPVPPMVYLAYASDQRFAELVKCVEWQAEAREFDDNTAFFLDIICLNPALLTKDESIEAHRIASAESQGILVTHGCDRAWVLCDLAYFLREDKFVDLGCPTGVLACTRPFRDNGFEYGQFCKSELTKIMELRCADVNRGSCSEEDFEETVKKRIVECFPNAQGQPEQAFRLFEESLKQFACGPLLRRATFQGKGDKMRKWCASPGMLITNKSFRGGMGEMPVHIAAGAGNLESLRTCLDLKADPNAEDVMRERPLHYAALAGSAPAVQVLLRANADPTVRSAFLETPLDVARENAAAYLGVETAKILELLQSAEALEWQLAQVLTPEESERPKTMDVNTRPSQANDLWLGIQDTLQKFGTDGKIAASTLTEVLSRILKEDASLLVQSAQQGELVDLKDFLDLLASWSESFAAKRMTCVDGRASTALA</sequence>
<keyword evidence="1" id="KW-0677">Repeat</keyword>
<dbReference type="InterPro" id="IPR002110">
    <property type="entry name" value="Ankyrin_rpt"/>
</dbReference>
<dbReference type="InterPro" id="IPR036770">
    <property type="entry name" value="Ankyrin_rpt-contain_sf"/>
</dbReference>
<keyword evidence="5" id="KW-1185">Reference proteome</keyword>
<feature type="repeat" description="ANK" evidence="3">
    <location>
        <begin position="644"/>
        <end position="676"/>
    </location>
</feature>
<proteinExistence type="predicted"/>
<evidence type="ECO:0000256" key="2">
    <source>
        <dbReference type="ARBA" id="ARBA00023043"/>
    </source>
</evidence>
<dbReference type="InterPro" id="IPR050776">
    <property type="entry name" value="Ank_Repeat/CDKN_Inhibitor"/>
</dbReference>
<keyword evidence="2 3" id="KW-0040">ANK repeat</keyword>
<evidence type="ECO:0000256" key="1">
    <source>
        <dbReference type="ARBA" id="ARBA00022737"/>
    </source>
</evidence>
<dbReference type="SMART" id="SM00248">
    <property type="entry name" value="ANK"/>
    <property type="match status" value="2"/>
</dbReference>
<dbReference type="EMBL" id="CAXAMN010026839">
    <property type="protein sequence ID" value="CAK9106160.1"/>
    <property type="molecule type" value="Genomic_DNA"/>
</dbReference>
<comment type="caution">
    <text evidence="4">The sequence shown here is derived from an EMBL/GenBank/DDBJ whole genome shotgun (WGS) entry which is preliminary data.</text>
</comment>
<dbReference type="Pfam" id="PF12796">
    <property type="entry name" value="Ank_2"/>
    <property type="match status" value="1"/>
</dbReference>
<gene>
    <name evidence="4" type="ORF">CCMP2556_LOCUS49649</name>
</gene>
<evidence type="ECO:0000313" key="4">
    <source>
        <dbReference type="EMBL" id="CAK9106160.1"/>
    </source>
</evidence>
<protein>
    <submittedName>
        <fullName evidence="4">Uncharacterized protein</fullName>
    </submittedName>
</protein>
<evidence type="ECO:0000313" key="5">
    <source>
        <dbReference type="Proteomes" id="UP001642484"/>
    </source>
</evidence>
<dbReference type="Gene3D" id="1.25.40.20">
    <property type="entry name" value="Ankyrin repeat-containing domain"/>
    <property type="match status" value="1"/>
</dbReference>
<dbReference type="PROSITE" id="PS50297">
    <property type="entry name" value="ANK_REP_REGION"/>
    <property type="match status" value="2"/>
</dbReference>
<accession>A0ABP0S1E7</accession>
<dbReference type="SUPFAM" id="SSF48403">
    <property type="entry name" value="Ankyrin repeat"/>
    <property type="match status" value="1"/>
</dbReference>
<dbReference type="PROSITE" id="PS50088">
    <property type="entry name" value="ANK_REPEAT"/>
    <property type="match status" value="2"/>
</dbReference>
<name>A0ABP0S1E7_9DINO</name>
<organism evidence="4 5">
    <name type="scientific">Durusdinium trenchii</name>
    <dbReference type="NCBI Taxonomy" id="1381693"/>
    <lineage>
        <taxon>Eukaryota</taxon>
        <taxon>Sar</taxon>
        <taxon>Alveolata</taxon>
        <taxon>Dinophyceae</taxon>
        <taxon>Suessiales</taxon>
        <taxon>Symbiodiniaceae</taxon>
        <taxon>Durusdinium</taxon>
    </lineage>
</organism>
<dbReference type="Proteomes" id="UP001642484">
    <property type="component" value="Unassembled WGS sequence"/>
</dbReference>
<dbReference type="PANTHER" id="PTHR24201">
    <property type="entry name" value="ANK_REP_REGION DOMAIN-CONTAINING PROTEIN"/>
    <property type="match status" value="1"/>
</dbReference>
<reference evidence="4 5" key="1">
    <citation type="submission" date="2024-02" db="EMBL/GenBank/DDBJ databases">
        <authorList>
            <person name="Chen Y."/>
            <person name="Shah S."/>
            <person name="Dougan E. K."/>
            <person name="Thang M."/>
            <person name="Chan C."/>
        </authorList>
    </citation>
    <scope>NUCLEOTIDE SEQUENCE [LARGE SCALE GENOMIC DNA]</scope>
</reference>